<accession>A0AAN9IWF4</accession>
<reference evidence="1 2" key="1">
    <citation type="submission" date="2024-01" db="EMBL/GenBank/DDBJ databases">
        <title>The genomes of 5 underutilized Papilionoideae crops provide insights into root nodulation and disease resistanc.</title>
        <authorList>
            <person name="Yuan L."/>
        </authorList>
    </citation>
    <scope>NUCLEOTIDE SEQUENCE [LARGE SCALE GENOMIC DNA]</scope>
    <source>
        <strain evidence="1">ZHUSHIDOU_FW_LH</strain>
        <tissue evidence="1">Leaf</tissue>
    </source>
</reference>
<dbReference type="Gene3D" id="3.30.360.10">
    <property type="entry name" value="Dihydrodipicolinate Reductase, domain 2"/>
    <property type="match status" value="1"/>
</dbReference>
<evidence type="ECO:0000313" key="2">
    <source>
        <dbReference type="Proteomes" id="UP001372338"/>
    </source>
</evidence>
<dbReference type="Proteomes" id="UP001372338">
    <property type="component" value="Unassembled WGS sequence"/>
</dbReference>
<sequence>MERGAKEGKCNIDDFSFFCFAAGRETLMFKPRNLFPTICGCYNSMVPLVHSCFTFAADADYLKNNIRVKPNLEPFGSLGDVGWYCIRASLLAANYEFPKTVIASPEPVLNQNGVILECGASLYWEDGKVATFRYSFLANFLDGWLWIPSQYICDLGEASRLLDPI</sequence>
<proteinExistence type="predicted"/>
<evidence type="ECO:0000313" key="1">
    <source>
        <dbReference type="EMBL" id="KAK7287216.1"/>
    </source>
</evidence>
<dbReference type="AlphaFoldDB" id="A0AAN9IWF4"/>
<name>A0AAN9IWF4_CROPI</name>
<keyword evidence="2" id="KW-1185">Reference proteome</keyword>
<dbReference type="PANTHER" id="PTHR46368:SF8">
    <property type="entry name" value="OXIDOREDUCTASE FAMILY, NAD-BINDING ROSSMANN FOLD PROTEIN"/>
    <property type="match status" value="1"/>
</dbReference>
<evidence type="ECO:0008006" key="3">
    <source>
        <dbReference type="Google" id="ProtNLM"/>
    </source>
</evidence>
<protein>
    <recommendedName>
        <fullName evidence="3">Oxidoreductase</fullName>
    </recommendedName>
</protein>
<dbReference type="PANTHER" id="PTHR46368">
    <property type="match status" value="1"/>
</dbReference>
<comment type="caution">
    <text evidence="1">The sequence shown here is derived from an EMBL/GenBank/DDBJ whole genome shotgun (WGS) entry which is preliminary data.</text>
</comment>
<gene>
    <name evidence="1" type="ORF">RIF29_00352</name>
</gene>
<dbReference type="SUPFAM" id="SSF55347">
    <property type="entry name" value="Glyceraldehyde-3-phosphate dehydrogenase-like, C-terminal domain"/>
    <property type="match status" value="1"/>
</dbReference>
<dbReference type="EMBL" id="JAYWIO010000001">
    <property type="protein sequence ID" value="KAK7287216.1"/>
    <property type="molecule type" value="Genomic_DNA"/>
</dbReference>
<organism evidence="1 2">
    <name type="scientific">Crotalaria pallida</name>
    <name type="common">Smooth rattlebox</name>
    <name type="synonym">Crotalaria striata</name>
    <dbReference type="NCBI Taxonomy" id="3830"/>
    <lineage>
        <taxon>Eukaryota</taxon>
        <taxon>Viridiplantae</taxon>
        <taxon>Streptophyta</taxon>
        <taxon>Embryophyta</taxon>
        <taxon>Tracheophyta</taxon>
        <taxon>Spermatophyta</taxon>
        <taxon>Magnoliopsida</taxon>
        <taxon>eudicotyledons</taxon>
        <taxon>Gunneridae</taxon>
        <taxon>Pentapetalae</taxon>
        <taxon>rosids</taxon>
        <taxon>fabids</taxon>
        <taxon>Fabales</taxon>
        <taxon>Fabaceae</taxon>
        <taxon>Papilionoideae</taxon>
        <taxon>50 kb inversion clade</taxon>
        <taxon>genistoids sensu lato</taxon>
        <taxon>core genistoids</taxon>
        <taxon>Crotalarieae</taxon>
        <taxon>Crotalaria</taxon>
    </lineage>
</organism>